<name>A0A0S3K7B9_9ENTE</name>
<dbReference type="Proteomes" id="UP000183039">
    <property type="component" value="Unassembled WGS sequence"/>
</dbReference>
<dbReference type="EMBL" id="JXLC01000002">
    <property type="protein sequence ID" value="OJG93184.1"/>
    <property type="molecule type" value="Genomic_DNA"/>
</dbReference>
<feature type="DNA-binding region" description="H-T-H motif" evidence="2">
    <location>
        <begin position="32"/>
        <end position="51"/>
    </location>
</feature>
<dbReference type="RefSeq" id="WP_071876277.1">
    <property type="nucleotide sequence ID" value="NZ_JXLC01000002.1"/>
</dbReference>
<evidence type="ECO:0000259" key="3">
    <source>
        <dbReference type="PROSITE" id="PS50977"/>
    </source>
</evidence>
<evidence type="ECO:0000313" key="7">
    <source>
        <dbReference type="Proteomes" id="UP000183039"/>
    </source>
</evidence>
<reference evidence="5 7" key="1">
    <citation type="submission" date="2014-12" db="EMBL/GenBank/DDBJ databases">
        <title>Draft genome sequences of 29 type strains of Enterococci.</title>
        <authorList>
            <person name="Zhong Z."/>
            <person name="Sun Z."/>
            <person name="Liu W."/>
            <person name="Zhang W."/>
            <person name="Zhang H."/>
        </authorList>
    </citation>
    <scope>NUCLEOTIDE SEQUENCE [LARGE SCALE GENOMIC DNA]</scope>
    <source>
        <strain evidence="5 7">DSM 22801</strain>
    </source>
</reference>
<reference evidence="4 6" key="2">
    <citation type="submission" date="2015-12" db="EMBL/GenBank/DDBJ databases">
        <authorList>
            <person name="Lauer A."/>
            <person name="Humrighouse B."/>
            <person name="Loparev V."/>
            <person name="Shewmaker P.L."/>
            <person name="Whitney A.M."/>
            <person name="McLaughlin R.W."/>
        </authorList>
    </citation>
    <scope>NUCLEOTIDE SEQUENCE [LARGE SCALE GENOMIC DNA]</scope>
    <source>
        <strain evidence="4 6">LMG 23085</strain>
    </source>
</reference>
<dbReference type="EMBL" id="CP013614">
    <property type="protein sequence ID" value="ALS00205.1"/>
    <property type="molecule type" value="Genomic_DNA"/>
</dbReference>
<dbReference type="OrthoDB" id="9810250at2"/>
<dbReference type="InterPro" id="IPR039532">
    <property type="entry name" value="TetR_C_Firmicutes"/>
</dbReference>
<evidence type="ECO:0000313" key="5">
    <source>
        <dbReference type="EMBL" id="OJG93184.1"/>
    </source>
</evidence>
<dbReference type="Proteomes" id="UP000065511">
    <property type="component" value="Chromosome"/>
</dbReference>
<evidence type="ECO:0000256" key="1">
    <source>
        <dbReference type="ARBA" id="ARBA00023125"/>
    </source>
</evidence>
<dbReference type="SUPFAM" id="SSF46689">
    <property type="entry name" value="Homeodomain-like"/>
    <property type="match status" value="1"/>
</dbReference>
<dbReference type="Pfam" id="PF14278">
    <property type="entry name" value="TetR_C_8"/>
    <property type="match status" value="1"/>
</dbReference>
<dbReference type="InterPro" id="IPR009057">
    <property type="entry name" value="Homeodomain-like_sf"/>
</dbReference>
<proteinExistence type="predicted"/>
<dbReference type="InterPro" id="IPR050624">
    <property type="entry name" value="HTH-type_Tx_Regulator"/>
</dbReference>
<dbReference type="Gene3D" id="1.10.357.10">
    <property type="entry name" value="Tetracycline Repressor, domain 2"/>
    <property type="match status" value="1"/>
</dbReference>
<protein>
    <submittedName>
        <fullName evidence="5">Regulatory protein TetR</fullName>
    </submittedName>
</protein>
<evidence type="ECO:0000313" key="4">
    <source>
        <dbReference type="EMBL" id="ALS00205.1"/>
    </source>
</evidence>
<keyword evidence="6" id="KW-1185">Reference proteome</keyword>
<dbReference type="GO" id="GO:0003677">
    <property type="term" value="F:DNA binding"/>
    <property type="evidence" value="ECO:0007669"/>
    <property type="project" value="UniProtKB-UniRule"/>
</dbReference>
<dbReference type="PANTHER" id="PTHR43479:SF11">
    <property type="entry name" value="ACREF_ENVCD OPERON REPRESSOR-RELATED"/>
    <property type="match status" value="1"/>
</dbReference>
<sequence>MKKNRKQVQESKQWIVDSLLALMAEQNIQTITVQQIAEKSDLHRRTFYRHFTSKEDVLDYKIQQMMDNYIPLILTTPDLTESKIVQLHFNFLEEHIDFLKILKRNNLFSYLLEKYNYYAPILYDRLSIQTTNPVELTFVSAFKAGGFWNVVSHWIDQENRLKPEEIAKLMEKFFSDNN</sequence>
<evidence type="ECO:0000256" key="2">
    <source>
        <dbReference type="PROSITE-ProRule" id="PRU00335"/>
    </source>
</evidence>
<gene>
    <name evidence="4" type="ORF">ATZ33_02080</name>
    <name evidence="5" type="ORF">RV15_GL001216</name>
</gene>
<dbReference type="PRINTS" id="PR00455">
    <property type="entry name" value="HTHTETR"/>
</dbReference>
<keyword evidence="1 2" id="KW-0238">DNA-binding</keyword>
<dbReference type="Pfam" id="PF00440">
    <property type="entry name" value="TetR_N"/>
    <property type="match status" value="1"/>
</dbReference>
<organism evidence="5 7">
    <name type="scientific">Enterococcus silesiacus</name>
    <dbReference type="NCBI Taxonomy" id="332949"/>
    <lineage>
        <taxon>Bacteria</taxon>
        <taxon>Bacillati</taxon>
        <taxon>Bacillota</taxon>
        <taxon>Bacilli</taxon>
        <taxon>Lactobacillales</taxon>
        <taxon>Enterococcaceae</taxon>
        <taxon>Enterococcus</taxon>
    </lineage>
</organism>
<dbReference type="AlphaFoldDB" id="A0A0S3K7B9"/>
<feature type="domain" description="HTH tetR-type" evidence="3">
    <location>
        <begin position="9"/>
        <end position="69"/>
    </location>
</feature>
<accession>A0A0S3K7B9</accession>
<dbReference type="InterPro" id="IPR001647">
    <property type="entry name" value="HTH_TetR"/>
</dbReference>
<dbReference type="KEGG" id="ess:ATZ33_02080"/>
<dbReference type="PROSITE" id="PS50977">
    <property type="entry name" value="HTH_TETR_2"/>
    <property type="match status" value="1"/>
</dbReference>
<dbReference type="PANTHER" id="PTHR43479">
    <property type="entry name" value="ACREF/ENVCD OPERON REPRESSOR-RELATED"/>
    <property type="match status" value="1"/>
</dbReference>
<evidence type="ECO:0000313" key="6">
    <source>
        <dbReference type="Proteomes" id="UP000065511"/>
    </source>
</evidence>